<proteinExistence type="predicted"/>
<dbReference type="KEGG" id="ccot:CCAX7_14830"/>
<organism evidence="1 2">
    <name type="scientific">Capsulimonas corticalis</name>
    <dbReference type="NCBI Taxonomy" id="2219043"/>
    <lineage>
        <taxon>Bacteria</taxon>
        <taxon>Bacillati</taxon>
        <taxon>Armatimonadota</taxon>
        <taxon>Armatimonadia</taxon>
        <taxon>Capsulimonadales</taxon>
        <taxon>Capsulimonadaceae</taxon>
        <taxon>Capsulimonas</taxon>
    </lineage>
</organism>
<evidence type="ECO:0000313" key="1">
    <source>
        <dbReference type="EMBL" id="BDI29432.1"/>
    </source>
</evidence>
<dbReference type="Proteomes" id="UP000287394">
    <property type="component" value="Chromosome"/>
</dbReference>
<reference evidence="1 2" key="1">
    <citation type="journal article" date="2019" name="Int. J. Syst. Evol. Microbiol.">
        <title>Capsulimonas corticalis gen. nov., sp. nov., an aerobic capsulated bacterium, of a novel bacterial order, Capsulimonadales ord. nov., of the class Armatimonadia of the phylum Armatimonadetes.</title>
        <authorList>
            <person name="Li J."/>
            <person name="Kudo C."/>
            <person name="Tonouchi A."/>
        </authorList>
    </citation>
    <scope>NUCLEOTIDE SEQUENCE [LARGE SCALE GENOMIC DNA]</scope>
    <source>
        <strain evidence="1 2">AX-7</strain>
    </source>
</reference>
<sequence>MAARKTGVNYTTINQMLRGDRPKSQTIERFGEKLGADIPRLLQLAGYLPEGIESILCDGLIDPARYFHRLGALPNFSNTHIDNIEDFNQLTFEQKGRIIEILQRRPANIFLPPGYIYKNPPDNIEDLDFDHAVYEDWFNAHLKFAEALLRRDENPVRIDNAFYVATNAAISYSARSALLREQYTGEGSPPREYLDGDAKYNSLLLRYIKLSAAAAEDLMEWFFRSVPGVKASEKFNPIFKVHISSFDDYSRFNLEDNFCESVGVGATELLFHDLVGIDRDEMYNAMEDMREGNPETLPKVIQKWGAIQALYVQKYNEGDMEVLALDGEMEVLFKKICGYFVELDSRPFQQADGDGFVSVVDQDGNHSKQHFSIDIAERTYASRQVLTECYATANALNQKLLIWYLKTKAEAMNASVAAPSEN</sequence>
<accession>A0A402CZH6</accession>
<protein>
    <submittedName>
        <fullName evidence="1">Uncharacterized protein</fullName>
    </submittedName>
</protein>
<keyword evidence="2" id="KW-1185">Reference proteome</keyword>
<evidence type="ECO:0000313" key="2">
    <source>
        <dbReference type="Proteomes" id="UP000287394"/>
    </source>
</evidence>
<gene>
    <name evidence="1" type="ORF">CCAX7_14830</name>
</gene>
<dbReference type="PROSITE" id="PS50943">
    <property type="entry name" value="HTH_CROC1"/>
    <property type="match status" value="1"/>
</dbReference>
<dbReference type="InterPro" id="IPR001387">
    <property type="entry name" value="Cro/C1-type_HTH"/>
</dbReference>
<dbReference type="EMBL" id="AP025739">
    <property type="protein sequence ID" value="BDI29432.1"/>
    <property type="molecule type" value="Genomic_DNA"/>
</dbReference>
<dbReference type="AlphaFoldDB" id="A0A402CZH6"/>
<name>A0A402CZH6_9BACT</name>